<dbReference type="InterPro" id="IPR036770">
    <property type="entry name" value="Ankyrin_rpt-contain_sf"/>
</dbReference>
<evidence type="ECO:0000256" key="1">
    <source>
        <dbReference type="PROSITE-ProRule" id="PRU00023"/>
    </source>
</evidence>
<evidence type="ECO:0000313" key="3">
    <source>
        <dbReference type="EMBL" id="CAI3976001.1"/>
    </source>
</evidence>
<dbReference type="PROSITE" id="PS50088">
    <property type="entry name" value="ANK_REPEAT"/>
    <property type="match status" value="1"/>
</dbReference>
<dbReference type="InterPro" id="IPR002110">
    <property type="entry name" value="Ankyrin_rpt"/>
</dbReference>
<evidence type="ECO:0000313" key="6">
    <source>
        <dbReference type="Proteomes" id="UP001152797"/>
    </source>
</evidence>
<reference evidence="3" key="1">
    <citation type="submission" date="2022-10" db="EMBL/GenBank/DDBJ databases">
        <authorList>
            <person name="Chen Y."/>
            <person name="Dougan E. K."/>
            <person name="Chan C."/>
            <person name="Rhodes N."/>
            <person name="Thang M."/>
        </authorList>
    </citation>
    <scope>NUCLEOTIDE SEQUENCE</scope>
</reference>
<dbReference type="GO" id="GO:0016787">
    <property type="term" value="F:hydrolase activity"/>
    <property type="evidence" value="ECO:0007669"/>
    <property type="project" value="UniProtKB-KW"/>
</dbReference>
<feature type="compositionally biased region" description="Low complexity" evidence="2">
    <location>
        <begin position="277"/>
        <end position="304"/>
    </location>
</feature>
<dbReference type="EMBL" id="CAMXCT010000236">
    <property type="protein sequence ID" value="CAI3976001.1"/>
    <property type="molecule type" value="Genomic_DNA"/>
</dbReference>
<keyword evidence="5" id="KW-0378">Hydrolase</keyword>
<accession>A0A9P1BQA0</accession>
<keyword evidence="1" id="KW-0040">ANK repeat</keyword>
<evidence type="ECO:0000256" key="2">
    <source>
        <dbReference type="SAM" id="MobiDB-lite"/>
    </source>
</evidence>
<protein>
    <submittedName>
        <fullName evidence="5">Pyrimidine-specific ribonucleoside hydrolase RihB</fullName>
    </submittedName>
</protein>
<dbReference type="EMBL" id="CAMXCT030000236">
    <property type="protein sequence ID" value="CAL4763313.1"/>
    <property type="molecule type" value="Genomic_DNA"/>
</dbReference>
<sequence length="304" mass="33090">MAVRAKSVVVFGLSRRERNRARCQKELEAFLKTCGLKDVHSRRQASSSWPEADGLYPIHLAAIQGNYKVMRALLASNVDSESRSPDGRTALDYAEKLNQNGSHEDVLFLLRGKVKVLSLQAAVKHMQQDTEFDAMAHTLFFPETERTITVTITGFDPSASLQVGFSKKPVKPVKPVGPVGPARGARGAREARQARGARGARAGSMNAFCFLVFFYELLCVTVGPGHKFRAPVSPWARGPGRKFRESVGAREPTGPWAREPVGPWAREPVGPWARGWARGPVDGPVVGPVRGPAGPRARGGPVEH</sequence>
<evidence type="ECO:0000313" key="4">
    <source>
        <dbReference type="EMBL" id="CAL1129376.1"/>
    </source>
</evidence>
<dbReference type="PROSITE" id="PS50297">
    <property type="entry name" value="ANK_REP_REGION"/>
    <property type="match status" value="1"/>
</dbReference>
<organism evidence="3">
    <name type="scientific">Cladocopium goreaui</name>
    <dbReference type="NCBI Taxonomy" id="2562237"/>
    <lineage>
        <taxon>Eukaryota</taxon>
        <taxon>Sar</taxon>
        <taxon>Alveolata</taxon>
        <taxon>Dinophyceae</taxon>
        <taxon>Suessiales</taxon>
        <taxon>Symbiodiniaceae</taxon>
        <taxon>Cladocopium</taxon>
    </lineage>
</organism>
<feature type="repeat" description="ANK" evidence="1">
    <location>
        <begin position="53"/>
        <end position="85"/>
    </location>
</feature>
<evidence type="ECO:0000313" key="5">
    <source>
        <dbReference type="EMBL" id="CAL4763313.1"/>
    </source>
</evidence>
<reference evidence="4" key="2">
    <citation type="submission" date="2024-04" db="EMBL/GenBank/DDBJ databases">
        <authorList>
            <person name="Chen Y."/>
            <person name="Shah S."/>
            <person name="Dougan E. K."/>
            <person name="Thang M."/>
            <person name="Chan C."/>
        </authorList>
    </citation>
    <scope>NUCLEOTIDE SEQUENCE [LARGE SCALE GENOMIC DNA]</scope>
</reference>
<gene>
    <name evidence="3" type="ORF">C1SCF055_LOCUS4261</name>
</gene>
<dbReference type="AlphaFoldDB" id="A0A9P1BQA0"/>
<dbReference type="SUPFAM" id="SSF48403">
    <property type="entry name" value="Ankyrin repeat"/>
    <property type="match status" value="1"/>
</dbReference>
<feature type="region of interest" description="Disordered" evidence="2">
    <location>
        <begin position="244"/>
        <end position="304"/>
    </location>
</feature>
<dbReference type="OrthoDB" id="194358at2759"/>
<dbReference type="Gene3D" id="1.25.40.20">
    <property type="entry name" value="Ankyrin repeat-containing domain"/>
    <property type="match status" value="1"/>
</dbReference>
<dbReference type="EMBL" id="CAMXCT020000236">
    <property type="protein sequence ID" value="CAL1129376.1"/>
    <property type="molecule type" value="Genomic_DNA"/>
</dbReference>
<proteinExistence type="predicted"/>
<comment type="caution">
    <text evidence="3">The sequence shown here is derived from an EMBL/GenBank/DDBJ whole genome shotgun (WGS) entry which is preliminary data.</text>
</comment>
<dbReference type="Proteomes" id="UP001152797">
    <property type="component" value="Unassembled WGS sequence"/>
</dbReference>
<keyword evidence="6" id="KW-1185">Reference proteome</keyword>
<dbReference type="Pfam" id="PF12796">
    <property type="entry name" value="Ank_2"/>
    <property type="match status" value="1"/>
</dbReference>
<name>A0A9P1BQA0_9DINO</name>